<dbReference type="EMBL" id="OX459122">
    <property type="protein sequence ID" value="CAI9105533.1"/>
    <property type="molecule type" value="Genomic_DNA"/>
</dbReference>
<dbReference type="SMART" id="SM00380">
    <property type="entry name" value="AP2"/>
    <property type="match status" value="1"/>
</dbReference>
<gene>
    <name evidence="8" type="ORF">OLC1_LOCUS14209</name>
</gene>
<name>A0AAV1DD27_OLDCO</name>
<dbReference type="InterPro" id="IPR050913">
    <property type="entry name" value="AP2/ERF_ERF"/>
</dbReference>
<evidence type="ECO:0000313" key="8">
    <source>
        <dbReference type="EMBL" id="CAI9105533.1"/>
    </source>
</evidence>
<feature type="region of interest" description="Disordered" evidence="6">
    <location>
        <begin position="236"/>
        <end position="255"/>
    </location>
</feature>
<dbReference type="AlphaFoldDB" id="A0AAV1DD27"/>
<keyword evidence="2" id="KW-0805">Transcription regulation</keyword>
<sequence>MSCNRAAASFSEPIKRRIFYRTASPATHEPHYQNLNPKTPRVVRIQFTDCDATDSSGDEDEDDDDRSQAGFHSRRGGRLRTYVNEIVIQEKKDLLSCGGGGATAVTGGGKERKRTLRDSVATQDVKGENVKYRGVRRRPWGKWAAEIRVQKGRIWLGTFNTAEEAAMANDRAAIQIRGPDAYHKNHKVPSSPGPNKQTVHIFAGRHHMQSTIHSAVRIEEEFKYLTTRKRCYQHKALSQNESSNESPTSPFHQQGPEFVDMMINIGERLTDCDHSSVIAKSLQPSKSKSKSKRNPLNSFEDKEIERKGKGRKLEEKDSNLDTSSPPAKAARPSKKKVVHVEIDSFHLNHTRVEQLTEQNSGINYGWNATTCPQELPVRQRKKEWSSSNGGLSSFEGNILNSEEGFLAPTKARKKNEKDSDLDIISPPAKVEPLSKKKVVDSFHLNHTRVEQLTEQNLGINYGWNASTLSRSCPQKLLVGRHKKDSSNGGLSSFEGNILNSGEGLLAPAKARKKNEKDSDLDIISQPAKVEPLLKKKVVDSFHLHHTRVEQLTEQNLGINYGWNATTLSQSCRQKLPLRQHKKGGSSSNGEELLAYAEWDVNANGMDGGLMFNYEDLSYHMEFEPQTYFSFDELLASDDGVPQNGSSGNAGNHPFFVLMRL</sequence>
<feature type="compositionally biased region" description="Acidic residues" evidence="6">
    <location>
        <begin position="56"/>
        <end position="65"/>
    </location>
</feature>
<dbReference type="PANTHER" id="PTHR31194:SF140">
    <property type="entry name" value="ETHYLENE-RESPONSIVE TRANSCRIPTION FACTOR CRF2"/>
    <property type="match status" value="1"/>
</dbReference>
<dbReference type="GO" id="GO:0003677">
    <property type="term" value="F:DNA binding"/>
    <property type="evidence" value="ECO:0007669"/>
    <property type="project" value="UniProtKB-KW"/>
</dbReference>
<keyword evidence="5" id="KW-0539">Nucleus</keyword>
<dbReference type="Pfam" id="PF00847">
    <property type="entry name" value="AP2"/>
    <property type="match status" value="1"/>
</dbReference>
<dbReference type="PRINTS" id="PR00367">
    <property type="entry name" value="ETHRSPELEMNT"/>
</dbReference>
<feature type="compositionally biased region" description="Polar residues" evidence="6">
    <location>
        <begin position="236"/>
        <end position="252"/>
    </location>
</feature>
<evidence type="ECO:0000256" key="2">
    <source>
        <dbReference type="ARBA" id="ARBA00023015"/>
    </source>
</evidence>
<keyword evidence="3" id="KW-0238">DNA-binding</keyword>
<evidence type="ECO:0000259" key="7">
    <source>
        <dbReference type="PROSITE" id="PS51032"/>
    </source>
</evidence>
<dbReference type="CDD" id="cd00018">
    <property type="entry name" value="AP2"/>
    <property type="match status" value="1"/>
</dbReference>
<dbReference type="PANTHER" id="PTHR31194">
    <property type="entry name" value="SHN SHINE , DNA BINDING / TRANSCRIPTION FACTOR"/>
    <property type="match status" value="1"/>
</dbReference>
<evidence type="ECO:0000256" key="5">
    <source>
        <dbReference type="ARBA" id="ARBA00023242"/>
    </source>
</evidence>
<keyword evidence="4" id="KW-0804">Transcription</keyword>
<evidence type="ECO:0000256" key="6">
    <source>
        <dbReference type="SAM" id="MobiDB-lite"/>
    </source>
</evidence>
<keyword evidence="9" id="KW-1185">Reference proteome</keyword>
<organism evidence="8 9">
    <name type="scientific">Oldenlandia corymbosa var. corymbosa</name>
    <dbReference type="NCBI Taxonomy" id="529605"/>
    <lineage>
        <taxon>Eukaryota</taxon>
        <taxon>Viridiplantae</taxon>
        <taxon>Streptophyta</taxon>
        <taxon>Embryophyta</taxon>
        <taxon>Tracheophyta</taxon>
        <taxon>Spermatophyta</taxon>
        <taxon>Magnoliopsida</taxon>
        <taxon>eudicotyledons</taxon>
        <taxon>Gunneridae</taxon>
        <taxon>Pentapetalae</taxon>
        <taxon>asterids</taxon>
        <taxon>lamiids</taxon>
        <taxon>Gentianales</taxon>
        <taxon>Rubiaceae</taxon>
        <taxon>Rubioideae</taxon>
        <taxon>Spermacoceae</taxon>
        <taxon>Hedyotis-Oldenlandia complex</taxon>
        <taxon>Oldenlandia</taxon>
    </lineage>
</organism>
<dbReference type="InterPro" id="IPR016177">
    <property type="entry name" value="DNA-bd_dom_sf"/>
</dbReference>
<protein>
    <submittedName>
        <fullName evidence="8">OLC1v1004472C2</fullName>
    </submittedName>
</protein>
<dbReference type="InterPro" id="IPR001471">
    <property type="entry name" value="AP2/ERF_dom"/>
</dbReference>
<evidence type="ECO:0000256" key="3">
    <source>
        <dbReference type="ARBA" id="ARBA00023125"/>
    </source>
</evidence>
<feature type="domain" description="AP2/ERF" evidence="7">
    <location>
        <begin position="131"/>
        <end position="187"/>
    </location>
</feature>
<dbReference type="Proteomes" id="UP001161247">
    <property type="component" value="Chromosome 5"/>
</dbReference>
<accession>A0AAV1DD27</accession>
<dbReference type="PROSITE" id="PS51032">
    <property type="entry name" value="AP2_ERF"/>
    <property type="match status" value="1"/>
</dbReference>
<feature type="compositionally biased region" description="Basic and acidic residues" evidence="6">
    <location>
        <begin position="299"/>
        <end position="319"/>
    </location>
</feature>
<evidence type="ECO:0000256" key="4">
    <source>
        <dbReference type="ARBA" id="ARBA00023163"/>
    </source>
</evidence>
<feature type="region of interest" description="Disordered" evidence="6">
    <location>
        <begin position="51"/>
        <end position="74"/>
    </location>
</feature>
<reference evidence="8" key="1">
    <citation type="submission" date="2023-03" db="EMBL/GenBank/DDBJ databases">
        <authorList>
            <person name="Julca I."/>
        </authorList>
    </citation>
    <scope>NUCLEOTIDE SEQUENCE</scope>
</reference>
<comment type="subcellular location">
    <subcellularLocation>
        <location evidence="1">Nucleus</location>
    </subcellularLocation>
</comment>
<dbReference type="InterPro" id="IPR036955">
    <property type="entry name" value="AP2/ERF_dom_sf"/>
</dbReference>
<dbReference type="GO" id="GO:0003700">
    <property type="term" value="F:DNA-binding transcription factor activity"/>
    <property type="evidence" value="ECO:0007669"/>
    <property type="project" value="InterPro"/>
</dbReference>
<proteinExistence type="predicted"/>
<evidence type="ECO:0000313" key="9">
    <source>
        <dbReference type="Proteomes" id="UP001161247"/>
    </source>
</evidence>
<evidence type="ECO:0000256" key="1">
    <source>
        <dbReference type="ARBA" id="ARBA00004123"/>
    </source>
</evidence>
<feature type="region of interest" description="Disordered" evidence="6">
    <location>
        <begin position="280"/>
        <end position="336"/>
    </location>
</feature>
<dbReference type="GO" id="GO:0005634">
    <property type="term" value="C:nucleus"/>
    <property type="evidence" value="ECO:0007669"/>
    <property type="project" value="UniProtKB-SubCell"/>
</dbReference>
<dbReference type="SUPFAM" id="SSF54171">
    <property type="entry name" value="DNA-binding domain"/>
    <property type="match status" value="1"/>
</dbReference>
<dbReference type="Gene3D" id="3.30.730.10">
    <property type="entry name" value="AP2/ERF domain"/>
    <property type="match status" value="1"/>
</dbReference>